<evidence type="ECO:0008006" key="3">
    <source>
        <dbReference type="Google" id="ProtNLM"/>
    </source>
</evidence>
<evidence type="ECO:0000313" key="1">
    <source>
        <dbReference type="EMBL" id="MDR6291623.1"/>
    </source>
</evidence>
<dbReference type="PROSITE" id="PS51257">
    <property type="entry name" value="PROKAR_LIPOPROTEIN"/>
    <property type="match status" value="1"/>
</dbReference>
<dbReference type="EMBL" id="JAVDPW010000007">
    <property type="protein sequence ID" value="MDR6291623.1"/>
    <property type="molecule type" value="Genomic_DNA"/>
</dbReference>
<proteinExistence type="predicted"/>
<gene>
    <name evidence="1" type="ORF">E9232_004157</name>
</gene>
<evidence type="ECO:0000313" key="2">
    <source>
        <dbReference type="Proteomes" id="UP001262410"/>
    </source>
</evidence>
<reference evidence="1 2" key="1">
    <citation type="submission" date="2023-07" db="EMBL/GenBank/DDBJ databases">
        <title>Sorghum-associated microbial communities from plants grown in Nebraska, USA.</title>
        <authorList>
            <person name="Schachtman D."/>
        </authorList>
    </citation>
    <scope>NUCLEOTIDE SEQUENCE [LARGE SCALE GENOMIC DNA]</scope>
    <source>
        <strain evidence="1 2">584</strain>
    </source>
</reference>
<protein>
    <recommendedName>
        <fullName evidence="3">C-type lysozyme inhibitor domain-containing protein</fullName>
    </recommendedName>
</protein>
<sequence length="124" mass="13005">MIRLGVAVALVVLLAGCDQRGAGLGARETATYQCVPSDQAPAKGGAVASGQKGRRLTVTYDDRSQQALVSLDGGSINYLKLVPDVKDRLYANEKYAWKTSGNASVLTDIADVQVYSCARSANGP</sequence>
<comment type="caution">
    <text evidence="1">The sequence shown here is derived from an EMBL/GenBank/DDBJ whole genome shotgun (WGS) entry which is preliminary data.</text>
</comment>
<keyword evidence="2" id="KW-1185">Reference proteome</keyword>
<name>A0ABU1JTJ8_9PROT</name>
<accession>A0ABU1JTJ8</accession>
<dbReference type="RefSeq" id="WP_309797001.1">
    <property type="nucleotide sequence ID" value="NZ_JAVDPW010000007.1"/>
</dbReference>
<organism evidence="1 2">
    <name type="scientific">Inquilinus ginsengisoli</name>
    <dbReference type="NCBI Taxonomy" id="363840"/>
    <lineage>
        <taxon>Bacteria</taxon>
        <taxon>Pseudomonadati</taxon>
        <taxon>Pseudomonadota</taxon>
        <taxon>Alphaproteobacteria</taxon>
        <taxon>Rhodospirillales</taxon>
        <taxon>Rhodospirillaceae</taxon>
        <taxon>Inquilinus</taxon>
    </lineage>
</organism>
<dbReference type="Proteomes" id="UP001262410">
    <property type="component" value="Unassembled WGS sequence"/>
</dbReference>